<dbReference type="Pfam" id="PF02837">
    <property type="entry name" value="Glyco_hydro_2_N"/>
    <property type="match status" value="1"/>
</dbReference>
<dbReference type="InterPro" id="IPR023232">
    <property type="entry name" value="Glyco_hydro_2_AS"/>
</dbReference>
<comment type="subunit">
    <text evidence="4">Monomer.</text>
</comment>
<keyword evidence="8 10" id="KW-0326">Glycosidase</keyword>
<dbReference type="InterPro" id="IPR036156">
    <property type="entry name" value="Beta-gal/glucu_dom_sf"/>
</dbReference>
<dbReference type="Gene3D" id="2.60.40.10">
    <property type="entry name" value="Immunoglobulins"/>
    <property type="match status" value="2"/>
</dbReference>
<dbReference type="SUPFAM" id="SSF74650">
    <property type="entry name" value="Galactose mutarotase-like"/>
    <property type="match status" value="1"/>
</dbReference>
<proteinExistence type="inferred from homology"/>
<dbReference type="Pfam" id="PF16353">
    <property type="entry name" value="LacZ_4"/>
    <property type="match status" value="1"/>
</dbReference>
<dbReference type="PANTHER" id="PTHR46323">
    <property type="entry name" value="BETA-GALACTOSIDASE"/>
    <property type="match status" value="1"/>
</dbReference>
<dbReference type="EC" id="3.2.1.23" evidence="5 10"/>
<dbReference type="InterPro" id="IPR006102">
    <property type="entry name" value="Ig-like_GH2"/>
</dbReference>
<dbReference type="GO" id="GO:0009341">
    <property type="term" value="C:beta-galactosidase complex"/>
    <property type="evidence" value="ECO:0007669"/>
    <property type="project" value="InterPro"/>
</dbReference>
<gene>
    <name evidence="13" type="ORF">K4G66_00520</name>
</gene>
<comment type="similarity">
    <text evidence="3 10">Belongs to the glycosyl hydrolase 2 family.</text>
</comment>
<evidence type="ECO:0000313" key="13">
    <source>
        <dbReference type="EMBL" id="WKN37190.1"/>
    </source>
</evidence>
<reference evidence="13" key="2">
    <citation type="journal article" date="2024" name="Antonie Van Leeuwenhoek">
        <title>Roseihalotalea indica gen. nov., sp. nov., a halophilic Bacteroidetes from mesopelagic Southwest Indian Ocean with higher carbohydrate metabolic potential.</title>
        <authorList>
            <person name="Chen B."/>
            <person name="Zhang M."/>
            <person name="Lin D."/>
            <person name="Ye J."/>
            <person name="Tang K."/>
        </authorList>
    </citation>
    <scope>NUCLEOTIDE SEQUENCE</scope>
    <source>
        <strain evidence="13">TK19036</strain>
    </source>
</reference>
<dbReference type="PROSITE" id="PS00719">
    <property type="entry name" value="GLYCOSYL_HYDROL_F2_1"/>
    <property type="match status" value="1"/>
</dbReference>
<keyword evidence="11" id="KW-0472">Membrane</keyword>
<protein>
    <recommendedName>
        <fullName evidence="5 10">Beta-galactosidase</fullName>
        <ecNumber evidence="5 10">3.2.1.23</ecNumber>
    </recommendedName>
    <alternativeName>
        <fullName evidence="9 10">Lactase</fullName>
    </alternativeName>
</protein>
<dbReference type="PRINTS" id="PR00132">
    <property type="entry name" value="GLHYDRLASE2"/>
</dbReference>
<evidence type="ECO:0000256" key="1">
    <source>
        <dbReference type="ARBA" id="ARBA00001412"/>
    </source>
</evidence>
<dbReference type="AlphaFoldDB" id="A0AA49GLR8"/>
<dbReference type="GO" id="GO:0005990">
    <property type="term" value="P:lactose catabolic process"/>
    <property type="evidence" value="ECO:0007669"/>
    <property type="project" value="TreeGrafter"/>
</dbReference>
<dbReference type="InterPro" id="IPR014718">
    <property type="entry name" value="GH-type_carb-bd"/>
</dbReference>
<dbReference type="GO" id="GO:0030246">
    <property type="term" value="F:carbohydrate binding"/>
    <property type="evidence" value="ECO:0007669"/>
    <property type="project" value="InterPro"/>
</dbReference>
<evidence type="ECO:0000256" key="4">
    <source>
        <dbReference type="ARBA" id="ARBA00011245"/>
    </source>
</evidence>
<dbReference type="Pfam" id="PF00703">
    <property type="entry name" value="Glyco_hydro_2"/>
    <property type="match status" value="1"/>
</dbReference>
<organism evidence="13">
    <name type="scientific">Roseihalotalea indica</name>
    <dbReference type="NCBI Taxonomy" id="2867963"/>
    <lineage>
        <taxon>Bacteria</taxon>
        <taxon>Pseudomonadati</taxon>
        <taxon>Bacteroidota</taxon>
        <taxon>Cytophagia</taxon>
        <taxon>Cytophagales</taxon>
        <taxon>Catalimonadaceae</taxon>
        <taxon>Roseihalotalea</taxon>
    </lineage>
</organism>
<evidence type="ECO:0000256" key="9">
    <source>
        <dbReference type="ARBA" id="ARBA00032230"/>
    </source>
</evidence>
<dbReference type="InterPro" id="IPR006101">
    <property type="entry name" value="Glyco_hydro_2"/>
</dbReference>
<keyword evidence="7" id="KW-0106">Calcium</keyword>
<dbReference type="SMART" id="SM01038">
    <property type="entry name" value="Bgal_small_N"/>
    <property type="match status" value="1"/>
</dbReference>
<evidence type="ECO:0000256" key="10">
    <source>
        <dbReference type="RuleBase" id="RU361154"/>
    </source>
</evidence>
<dbReference type="Gene3D" id="2.70.98.10">
    <property type="match status" value="1"/>
</dbReference>
<dbReference type="InterPro" id="IPR006103">
    <property type="entry name" value="Glyco_hydro_2_cat"/>
</dbReference>
<name>A0AA49GLR8_9BACT</name>
<keyword evidence="11" id="KW-0812">Transmembrane</keyword>
<dbReference type="PANTHER" id="PTHR46323:SF2">
    <property type="entry name" value="BETA-GALACTOSIDASE"/>
    <property type="match status" value="1"/>
</dbReference>
<dbReference type="PROSITE" id="PS00608">
    <property type="entry name" value="GLYCOSYL_HYDROL_F2_2"/>
    <property type="match status" value="1"/>
</dbReference>
<reference evidence="13" key="1">
    <citation type="journal article" date="2023" name="Comput. Struct. Biotechnol. J.">
        <title>Discovery of a novel marine Bacteroidetes with a rich repertoire of carbohydrate-active enzymes.</title>
        <authorList>
            <person name="Chen B."/>
            <person name="Liu G."/>
            <person name="Chen Q."/>
            <person name="Wang H."/>
            <person name="Liu L."/>
            <person name="Tang K."/>
        </authorList>
    </citation>
    <scope>NUCLEOTIDE SEQUENCE</scope>
    <source>
        <strain evidence="13">TK19036</strain>
    </source>
</reference>
<dbReference type="InterPro" id="IPR006104">
    <property type="entry name" value="Glyco_hydro_2_N"/>
</dbReference>
<dbReference type="InterPro" id="IPR004199">
    <property type="entry name" value="B-gal_small/dom_5"/>
</dbReference>
<dbReference type="SUPFAM" id="SSF49303">
    <property type="entry name" value="beta-Galactosidase/glucuronidase domain"/>
    <property type="match status" value="2"/>
</dbReference>
<sequence length="1102" mass="125676">MMSRYFLIVYHLTIQSISKFYRLVTIPASYLWLTSLFLIMGLTLKAQAQTASPTGKEISDPNIVGVNKMKPHTLLIPFDDQEEAQQSEASESPYYQSLNGSWKFTFSENPDFRPKDFYTADYDVSGWDEITVPGDWQMQGYDLPIYLNHPYEFTTMESASQLPLTTDNREVRTPNPPAVPMHWNPVGSYRRTFTVPENWTDREVTLHFAGVKTAFYVWVNGQYVGYSEDSKTPAEWDITKFLKGGENTVACEVYRIASGSYLECQDFWRLSGIERDVYLYATPKVTIRDLSVRAGLDDSYQNGTFSAAVSLINYDDQTARNQPVSLKLLDASGNTIYEEEQSVTISKGAEEIIGFKTEVENCQLWSAESPYLYTLLVTTPGASEGSSSVSATHIGFRTVSSRKGQLLVNGQPVLVKGVNRHEHHPETAHYIPRESMEEDIRLMKQFNINSVRTSHYPNDPYWYELCDRYGLYVVDEANIESHGLGAAQQAPYDPENHIADDPAWEKAHLDRIERMYERDKNHPSVIIWSLGNEAGDGSNFVKGYEWLKEHDSRPVQFEQARLRRHTDIFAPMYMSMEEMKNYALDEHAYRPLIQCEYAHAMGNSVGNLQDYWDLIEEYPVLQGGFIWDWVDQGITKKTEDGENYFGYGGDFTPDSIRSDRNFCINGLISPDRKPNPHLYEVKKVYQNFKAEPVNLSEGKVKLTNEYFFTDLSAYELHWKLEEDGELVEEGSLEVSIPPRTSQEVTIPYPTNSQSKKEQWLTLSLRQKEATPMIPEGHEVAVEQLQVQPATPKWIVTAPNSSNESSLSVEEEGQSVTVQGEGFAIRWNKTDGSLQSFQYEGEELLVSPPRPDFWRIPTDNDYGNGMPDRLGDWRQVPNSLQIEDVQVKQTGGSVEITVPGTFTDIDAKYDVIYSVSSSGSITTHISFVPAPYRGLSEIPRFGTQMKISGSLSQARWYGRGPHENYSDRKTSALVGVYDLPVEDLNFPYIRPQESGYRTDVRWLELTNEQGVGLRIMGSPTFCFNANYYDREDFSNDAQQKYLHPTDIKKQENITLNVDYGQRGVGGDNSWGALPHTEYMVLPREYFFTYTMMPISRKSEVGLK</sequence>
<evidence type="ECO:0000256" key="8">
    <source>
        <dbReference type="ARBA" id="ARBA00023295"/>
    </source>
</evidence>
<dbReference type="InterPro" id="IPR023230">
    <property type="entry name" value="Glyco_hydro_2_CS"/>
</dbReference>
<dbReference type="GO" id="GO:0004565">
    <property type="term" value="F:beta-galactosidase activity"/>
    <property type="evidence" value="ECO:0007669"/>
    <property type="project" value="UniProtKB-EC"/>
</dbReference>
<dbReference type="SUPFAM" id="SSF49785">
    <property type="entry name" value="Galactose-binding domain-like"/>
    <property type="match status" value="1"/>
</dbReference>
<dbReference type="InterPro" id="IPR050347">
    <property type="entry name" value="Bact_Beta-galactosidase"/>
</dbReference>
<evidence type="ECO:0000256" key="3">
    <source>
        <dbReference type="ARBA" id="ARBA00007401"/>
    </source>
</evidence>
<comment type="cofactor">
    <cofactor evidence="2">
        <name>Ca(2+)</name>
        <dbReference type="ChEBI" id="CHEBI:29108"/>
    </cofactor>
</comment>
<dbReference type="InterPro" id="IPR008979">
    <property type="entry name" value="Galactose-bd-like_sf"/>
</dbReference>
<dbReference type="InterPro" id="IPR011013">
    <property type="entry name" value="Gal_mutarotase_sf_dom"/>
</dbReference>
<dbReference type="SUPFAM" id="SSF51445">
    <property type="entry name" value="(Trans)glycosidases"/>
    <property type="match status" value="1"/>
</dbReference>
<dbReference type="EMBL" id="CP120682">
    <property type="protein sequence ID" value="WKN37190.1"/>
    <property type="molecule type" value="Genomic_DNA"/>
</dbReference>
<dbReference type="InterPro" id="IPR013783">
    <property type="entry name" value="Ig-like_fold"/>
</dbReference>
<dbReference type="Gene3D" id="3.20.20.80">
    <property type="entry name" value="Glycosidases"/>
    <property type="match status" value="1"/>
</dbReference>
<keyword evidence="11" id="KW-1133">Transmembrane helix</keyword>
<feature type="domain" description="Beta galactosidase small chain/" evidence="12">
    <location>
        <begin position="816"/>
        <end position="1091"/>
    </location>
</feature>
<keyword evidence="6 10" id="KW-0378">Hydrolase</keyword>
<dbReference type="Gene3D" id="2.60.120.260">
    <property type="entry name" value="Galactose-binding domain-like"/>
    <property type="match status" value="1"/>
</dbReference>
<evidence type="ECO:0000259" key="12">
    <source>
        <dbReference type="SMART" id="SM01038"/>
    </source>
</evidence>
<accession>A0AA49GLR8</accession>
<dbReference type="InterPro" id="IPR032312">
    <property type="entry name" value="LacZ_4"/>
</dbReference>
<evidence type="ECO:0000256" key="5">
    <source>
        <dbReference type="ARBA" id="ARBA00012756"/>
    </source>
</evidence>
<evidence type="ECO:0000256" key="2">
    <source>
        <dbReference type="ARBA" id="ARBA00001913"/>
    </source>
</evidence>
<dbReference type="FunFam" id="3.20.20.80:FF:000121">
    <property type="entry name" value="Beta-galactosidase"/>
    <property type="match status" value="1"/>
</dbReference>
<evidence type="ECO:0000256" key="7">
    <source>
        <dbReference type="ARBA" id="ARBA00022837"/>
    </source>
</evidence>
<feature type="transmembrane region" description="Helical" evidence="11">
    <location>
        <begin position="20"/>
        <end position="44"/>
    </location>
</feature>
<dbReference type="Pfam" id="PF02836">
    <property type="entry name" value="Glyco_hydro_2_C"/>
    <property type="match status" value="1"/>
</dbReference>
<comment type="catalytic activity">
    <reaction evidence="1 10">
        <text>Hydrolysis of terminal non-reducing beta-D-galactose residues in beta-D-galactosides.</text>
        <dbReference type="EC" id="3.2.1.23"/>
    </reaction>
</comment>
<evidence type="ECO:0000256" key="6">
    <source>
        <dbReference type="ARBA" id="ARBA00022801"/>
    </source>
</evidence>
<dbReference type="InterPro" id="IPR017853">
    <property type="entry name" value="GH"/>
</dbReference>
<evidence type="ECO:0000256" key="11">
    <source>
        <dbReference type="SAM" id="Phobius"/>
    </source>
</evidence>
<dbReference type="Pfam" id="PF02929">
    <property type="entry name" value="Bgal_small_N"/>
    <property type="match status" value="1"/>
</dbReference>